<reference evidence="2" key="1">
    <citation type="submission" date="2016-10" db="EMBL/GenBank/DDBJ databases">
        <authorList>
            <person name="Varghese N."/>
            <person name="Submissions S."/>
        </authorList>
    </citation>
    <scope>NUCLEOTIDE SEQUENCE [LARGE SCALE GENOMIC DNA]</scope>
    <source>
        <strain evidence="2">CGMCC 1.7061</strain>
    </source>
</reference>
<organism evidence="1 2">
    <name type="scientific">Marinobacter zhejiangensis</name>
    <dbReference type="NCBI Taxonomy" id="488535"/>
    <lineage>
        <taxon>Bacteria</taxon>
        <taxon>Pseudomonadati</taxon>
        <taxon>Pseudomonadota</taxon>
        <taxon>Gammaproteobacteria</taxon>
        <taxon>Pseudomonadales</taxon>
        <taxon>Marinobacteraceae</taxon>
        <taxon>Marinobacter</taxon>
    </lineage>
</organism>
<dbReference type="STRING" id="488535.SAMN04487963_0884"/>
<protein>
    <submittedName>
        <fullName evidence="1">Uncharacterized protein</fullName>
    </submittedName>
</protein>
<proteinExistence type="predicted"/>
<dbReference type="AlphaFoldDB" id="A0A1I4M7F9"/>
<dbReference type="Proteomes" id="UP000198519">
    <property type="component" value="Unassembled WGS sequence"/>
</dbReference>
<keyword evidence="2" id="KW-1185">Reference proteome</keyword>
<dbReference type="OrthoDB" id="9781034at2"/>
<accession>A0A1I4M7F9</accession>
<dbReference type="InterPro" id="IPR036873">
    <property type="entry name" value="Rhodanese-like_dom_sf"/>
</dbReference>
<dbReference type="SUPFAM" id="SSF52821">
    <property type="entry name" value="Rhodanese/Cell cycle control phosphatase"/>
    <property type="match status" value="1"/>
</dbReference>
<name>A0A1I4M7F9_9GAMM</name>
<dbReference type="Gene3D" id="3.40.250.10">
    <property type="entry name" value="Rhodanese-like domain"/>
    <property type="match status" value="1"/>
</dbReference>
<gene>
    <name evidence="1" type="ORF">SAMN04487963_0884</name>
</gene>
<dbReference type="EMBL" id="FOUE01000001">
    <property type="protein sequence ID" value="SFL98917.1"/>
    <property type="molecule type" value="Genomic_DNA"/>
</dbReference>
<evidence type="ECO:0000313" key="2">
    <source>
        <dbReference type="Proteomes" id="UP000198519"/>
    </source>
</evidence>
<evidence type="ECO:0000313" key="1">
    <source>
        <dbReference type="EMBL" id="SFL98917.1"/>
    </source>
</evidence>
<dbReference type="RefSeq" id="WP_092020646.1">
    <property type="nucleotide sequence ID" value="NZ_FOUE01000001.1"/>
</dbReference>
<sequence>MSESEKRIPETGTPHPLVESAWLEEHLDDSDLRVVDATVQVKLWPFPHVKSGRRGFKRVRIPGAKNVAVYDGGRLSKERE</sequence>